<proteinExistence type="predicted"/>
<dbReference type="Proteomes" id="UP001487740">
    <property type="component" value="Unassembled WGS sequence"/>
</dbReference>
<evidence type="ECO:0000256" key="1">
    <source>
        <dbReference type="SAM" id="MobiDB-lite"/>
    </source>
</evidence>
<reference evidence="2 3" key="1">
    <citation type="submission" date="2023-03" db="EMBL/GenBank/DDBJ databases">
        <title>High-quality genome of Scylla paramamosain provides insights in environmental adaptation.</title>
        <authorList>
            <person name="Zhang L."/>
        </authorList>
    </citation>
    <scope>NUCLEOTIDE SEQUENCE [LARGE SCALE GENOMIC DNA]</scope>
    <source>
        <strain evidence="2">LZ_2023a</strain>
        <tissue evidence="2">Muscle</tissue>
    </source>
</reference>
<comment type="caution">
    <text evidence="2">The sequence shown here is derived from an EMBL/GenBank/DDBJ whole genome shotgun (WGS) entry which is preliminary data.</text>
</comment>
<accession>A0AAW0UBB5</accession>
<dbReference type="EMBL" id="JARAKH010000016">
    <property type="protein sequence ID" value="KAK8396231.1"/>
    <property type="molecule type" value="Genomic_DNA"/>
</dbReference>
<sequence length="320" mass="34121">MVTIKYTRGSWRGREGEGGRVWEAEGRTGHSAPKLNFHNQCTQTLGRDIPGSSITLAGRGGCRGHMVDEMRKALYENDLSDLPSLQILMFASLIFTQILQEEISMPPHGASECIAVQQVALTANLTHASGTAGRAGAGVGGGNNGVSSKGGWGPRGAEKVPRPCPQRPPPPNAQPPTTPRQSSHIHGAVLLLAAQHYGEEINTRRGSRAELAAGTTTKDEEEEEIDDDDDDEDKNRGEDSRNSAQPRVVKAGHDELHTPLRHITPSLPAVSPASLNPAGGREAGRHFKKTDGQQAIGSRIEGLRPDSSTEIEGGSPLVQK</sequence>
<gene>
    <name evidence="2" type="ORF">O3P69_005356</name>
</gene>
<name>A0AAW0UBB5_SCYPA</name>
<feature type="compositionally biased region" description="Basic and acidic residues" evidence="1">
    <location>
        <begin position="282"/>
        <end position="291"/>
    </location>
</feature>
<protein>
    <submittedName>
        <fullName evidence="2">Uncharacterized protein</fullName>
    </submittedName>
</protein>
<evidence type="ECO:0000313" key="3">
    <source>
        <dbReference type="Proteomes" id="UP001487740"/>
    </source>
</evidence>
<evidence type="ECO:0000313" key="2">
    <source>
        <dbReference type="EMBL" id="KAK8396231.1"/>
    </source>
</evidence>
<feature type="region of interest" description="Disordered" evidence="1">
    <location>
        <begin position="133"/>
        <end position="183"/>
    </location>
</feature>
<keyword evidence="3" id="KW-1185">Reference proteome</keyword>
<feature type="compositionally biased region" description="Pro residues" evidence="1">
    <location>
        <begin position="162"/>
        <end position="178"/>
    </location>
</feature>
<feature type="compositionally biased region" description="Acidic residues" evidence="1">
    <location>
        <begin position="219"/>
        <end position="232"/>
    </location>
</feature>
<organism evidence="2 3">
    <name type="scientific">Scylla paramamosain</name>
    <name type="common">Mud crab</name>
    <dbReference type="NCBI Taxonomy" id="85552"/>
    <lineage>
        <taxon>Eukaryota</taxon>
        <taxon>Metazoa</taxon>
        <taxon>Ecdysozoa</taxon>
        <taxon>Arthropoda</taxon>
        <taxon>Crustacea</taxon>
        <taxon>Multicrustacea</taxon>
        <taxon>Malacostraca</taxon>
        <taxon>Eumalacostraca</taxon>
        <taxon>Eucarida</taxon>
        <taxon>Decapoda</taxon>
        <taxon>Pleocyemata</taxon>
        <taxon>Brachyura</taxon>
        <taxon>Eubrachyura</taxon>
        <taxon>Portunoidea</taxon>
        <taxon>Portunidae</taxon>
        <taxon>Portuninae</taxon>
        <taxon>Scylla</taxon>
    </lineage>
</organism>
<dbReference type="AlphaFoldDB" id="A0AAW0UBB5"/>
<feature type="region of interest" description="Disordered" evidence="1">
    <location>
        <begin position="201"/>
        <end position="320"/>
    </location>
</feature>
<feature type="compositionally biased region" description="Gly residues" evidence="1">
    <location>
        <begin position="133"/>
        <end position="154"/>
    </location>
</feature>